<evidence type="ECO:0000256" key="1">
    <source>
        <dbReference type="ARBA" id="ARBA00004123"/>
    </source>
</evidence>
<dbReference type="EnsemblPlants" id="MELO3C032401.2.1">
    <property type="protein sequence ID" value="MELO3C032401.2.1"/>
    <property type="gene ID" value="MELO3C032401.2"/>
</dbReference>
<evidence type="ECO:0000256" key="2">
    <source>
        <dbReference type="ARBA" id="ARBA00004574"/>
    </source>
</evidence>
<dbReference type="GO" id="GO:0003697">
    <property type="term" value="F:single-stranded DNA binding"/>
    <property type="evidence" value="ECO:0007669"/>
    <property type="project" value="TreeGrafter"/>
</dbReference>
<feature type="compositionally biased region" description="Polar residues" evidence="9">
    <location>
        <begin position="28"/>
        <end position="55"/>
    </location>
</feature>
<comment type="similarity">
    <text evidence="3">Belongs to the CTC1 family.</text>
</comment>
<comment type="subcellular location">
    <subcellularLocation>
        <location evidence="2">Chromosome</location>
        <location evidence="2">Telomere</location>
    </subcellularLocation>
    <subcellularLocation>
        <location evidence="1">Nucleus</location>
    </subcellularLocation>
</comment>
<sequence length="1534" mass="171196">MENVKVHTISDLIQRRLSLTGTSNFHQSSSFNSLPPELLQSNPRPVPSTSSSPAESNPHPKVLTSLKYPTILIGTLTLPFDAPGSSILKPSCSCPTNNCFQFTDGSETVCCDILDIDIRMFGKEIRVLSWNFIPLRSAGGFLEIIKWEFLSPSWVLRQCSDVDPVLLDIGTFSTSTDKLKVRHCVCGLLQSVGPVTIVPCTLGQRNLQTNGESDSSAASKNLRGFMVHIMICECRSCTSKEPMSLPDNSVRELNTHSFVKPTIVYLCGSASSWHPVLSKFVGLGFITFWGLKKKLVSIGKAKSCLMYVSSEKSSLHLSRLSRIRLPCKKSVIKGKGECGSYTGIIKGVYMQGMLVELENEVWVLLTDHFLSPPHSIRVGAIISVRNAHFVNPRFPWSKLLLLGTCVKTSIFVQLFSPLETKVLLLISSFRKMFAGDLSEKEILGSKHHGPMMKLYEHDSCCCASEPCNFNLETVVPVSVLISYCNSTRIRKISLKNEKVVQYEYSQLDHFRLLPPGGRSSHHTTRKIYHSEDIGFVLVGSLKCLVKYSFEETTHFSLSKHALTFQISTYSGRLQLVDATGGIDVIVPDLPSTWNLNGIYEVSKYIMVIEGIPQMEKYLINQSFSCRRFFQSISTERDLSTTIYVYFQYRNATCKKLPSYSCDDNASDLVIFESGTYDLLEVTHKFPISQKFQGQHLAPNTSSMFVEALLHPWNLFLTEGDKKYSTKASLKQQREDAGAANNQKYVNKRLKTDDPSGRVEGSDIACDFDQSSCGFNGCCASYRVPDEEQKCCNLSLLRISCVATIKSSDHCSQYIGFLQNTRSKPDSGGGSGLSTQKILLEIQPENFSKYQFLRIGSYYITKRNNDRSLFNMEGSNCINSQKILINSCAQLWCISFTFGNDILHSTEYDNTQFSDFPVCDGGVISGDQIDLHCGSLSDVYLHLPANAKDSLVFVLEKQEENSTKLVLKPEETGKPCYRDVISSDMQTSVLHGTDCLFPEGKLSSVKGHVVAVHDLHQSCIDSNFKCQSIKGGLCRFPVGGKSICIHLLMEDQIVKIFGYLKNHALPVGFGPGVSATFHRVLELGDPRRLMLTPVSFIDISSFRVLDHSFTEKYPDSVSYSDTISLQLFSQLINSSHCKLTKFRCRVVAVNFLVLEKNIDHVNLQVEISPRQPLVKIPLAGFMLDDGSSRCNCWASGERAAALLRLHDPLPQLAFKNIDRAFEWTGMTHYSPGTASYHLGKVLKNHGRIIMRSCGSLLNSYQDLDISLASDNALSRANESFIKFILVNSCISAIWTLIGSKLDSDAVRNLLKEHTMEPWLMESHNIWVTDVYRTNALKEARNAILELANGIAWVSSFPSPFLPLLHPYTSHSLDSMFSSSRMNNAELAPQNQMIPSWCWYQGAWSPLVTVQCMTISMAPISQSPHGVKRRECNGASVCILQGLIDISCSQYEFSIWPAVGRASGSLSRVHLTLFSCQVQPANEIEKATVCSCCQICGGLTIFGQWRCLQYLKGTSSYRICVQKIKDEYVMVQMSRF</sequence>
<organism evidence="10">
    <name type="scientific">Cucumis melo</name>
    <name type="common">Muskmelon</name>
    <dbReference type="NCBI Taxonomy" id="3656"/>
    <lineage>
        <taxon>Eukaryota</taxon>
        <taxon>Viridiplantae</taxon>
        <taxon>Streptophyta</taxon>
        <taxon>Embryophyta</taxon>
        <taxon>Tracheophyta</taxon>
        <taxon>Spermatophyta</taxon>
        <taxon>Magnoliopsida</taxon>
        <taxon>eudicotyledons</taxon>
        <taxon>Gunneridae</taxon>
        <taxon>Pentapetalae</taxon>
        <taxon>rosids</taxon>
        <taxon>fabids</taxon>
        <taxon>Cucurbitales</taxon>
        <taxon>Cucurbitaceae</taxon>
        <taxon>Benincaseae</taxon>
        <taxon>Cucumis</taxon>
    </lineage>
</organism>
<dbReference type="Gramene" id="MELO3C032401.2.1">
    <property type="protein sequence ID" value="MELO3C032401.2.1"/>
    <property type="gene ID" value="MELO3C032401.2"/>
</dbReference>
<feature type="region of interest" description="Disordered" evidence="9">
    <location>
        <begin position="28"/>
        <end position="61"/>
    </location>
</feature>
<evidence type="ECO:0000256" key="3">
    <source>
        <dbReference type="ARBA" id="ARBA00006332"/>
    </source>
</evidence>
<evidence type="ECO:0000256" key="9">
    <source>
        <dbReference type="SAM" id="MobiDB-lite"/>
    </source>
</evidence>
<evidence type="ECO:0000256" key="8">
    <source>
        <dbReference type="ARBA" id="ARBA00023242"/>
    </source>
</evidence>
<evidence type="ECO:0000256" key="6">
    <source>
        <dbReference type="ARBA" id="ARBA00022895"/>
    </source>
</evidence>
<dbReference type="Pfam" id="PF15491">
    <property type="entry name" value="CTC1_2"/>
    <property type="match status" value="1"/>
</dbReference>
<evidence type="ECO:0000256" key="4">
    <source>
        <dbReference type="ARBA" id="ARBA00016175"/>
    </source>
</evidence>
<dbReference type="InterPro" id="IPR042617">
    <property type="entry name" value="CTC1-like"/>
</dbReference>
<dbReference type="PANTHER" id="PTHR14865:SF2">
    <property type="entry name" value="CST COMPLEX SUBUNIT CTC1"/>
    <property type="match status" value="1"/>
</dbReference>
<dbReference type="GO" id="GO:1990879">
    <property type="term" value="C:CST complex"/>
    <property type="evidence" value="ECO:0007669"/>
    <property type="project" value="TreeGrafter"/>
</dbReference>
<name>A0A9I9EDX8_CUCME</name>
<keyword evidence="6" id="KW-0779">Telomere</keyword>
<evidence type="ECO:0000256" key="7">
    <source>
        <dbReference type="ARBA" id="ARBA00023125"/>
    </source>
</evidence>
<protein>
    <recommendedName>
        <fullName evidence="4">CST complex subunit CTC1</fullName>
    </recommendedName>
</protein>
<dbReference type="GO" id="GO:0045740">
    <property type="term" value="P:positive regulation of DNA replication"/>
    <property type="evidence" value="ECO:0007669"/>
    <property type="project" value="TreeGrafter"/>
</dbReference>
<accession>A0A9I9EDX8</accession>
<dbReference type="GO" id="GO:0010833">
    <property type="term" value="P:telomere maintenance via telomere lengthening"/>
    <property type="evidence" value="ECO:0007669"/>
    <property type="project" value="TreeGrafter"/>
</dbReference>
<dbReference type="GO" id="GO:0042162">
    <property type="term" value="F:telomeric DNA binding"/>
    <property type="evidence" value="ECO:0007669"/>
    <property type="project" value="TreeGrafter"/>
</dbReference>
<keyword evidence="5" id="KW-0158">Chromosome</keyword>
<reference evidence="10" key="1">
    <citation type="submission" date="2023-03" db="UniProtKB">
        <authorList>
            <consortium name="EnsemblPlants"/>
        </authorList>
    </citation>
    <scope>IDENTIFICATION</scope>
</reference>
<keyword evidence="8" id="KW-0539">Nucleus</keyword>
<dbReference type="InterPro" id="IPR028262">
    <property type="entry name" value="CTC1_plant"/>
</dbReference>
<dbReference type="PANTHER" id="PTHR14865">
    <property type="entry name" value="CST COMPLEX SUBUNIT CTC1"/>
    <property type="match status" value="1"/>
</dbReference>
<evidence type="ECO:0000313" key="10">
    <source>
        <dbReference type="EnsemblPlants" id="MELO3C032401.2.1"/>
    </source>
</evidence>
<keyword evidence="7" id="KW-0238">DNA-binding</keyword>
<evidence type="ECO:0000256" key="5">
    <source>
        <dbReference type="ARBA" id="ARBA00022454"/>
    </source>
</evidence>
<proteinExistence type="inferred from homology"/>